<keyword evidence="3" id="KW-1185">Reference proteome</keyword>
<dbReference type="AlphaFoldDB" id="V5BP19"/>
<gene>
    <name evidence="2" type="ORF">MGMO_155c00020</name>
</gene>
<feature type="transmembrane region" description="Helical" evidence="1">
    <location>
        <begin position="28"/>
        <end position="50"/>
    </location>
</feature>
<dbReference type="STRING" id="1116472.MGMO_155c00020"/>
<keyword evidence="1" id="KW-1133">Transmembrane helix</keyword>
<evidence type="ECO:0000256" key="1">
    <source>
        <dbReference type="SAM" id="Phobius"/>
    </source>
</evidence>
<proteinExistence type="predicted"/>
<evidence type="ECO:0000313" key="3">
    <source>
        <dbReference type="Proteomes" id="UP000017842"/>
    </source>
</evidence>
<organism evidence="2 3">
    <name type="scientific">Methyloglobulus morosus KoM1</name>
    <dbReference type="NCBI Taxonomy" id="1116472"/>
    <lineage>
        <taxon>Bacteria</taxon>
        <taxon>Pseudomonadati</taxon>
        <taxon>Pseudomonadota</taxon>
        <taxon>Gammaproteobacteria</taxon>
        <taxon>Methylococcales</taxon>
        <taxon>Methylococcaceae</taxon>
        <taxon>Methyloglobulus</taxon>
    </lineage>
</organism>
<keyword evidence="1" id="KW-0472">Membrane</keyword>
<accession>V5BP19</accession>
<dbReference type="EMBL" id="AYLO01000142">
    <property type="protein sequence ID" value="ESS67922.1"/>
    <property type="molecule type" value="Genomic_DNA"/>
</dbReference>
<evidence type="ECO:0000313" key="2">
    <source>
        <dbReference type="EMBL" id="ESS67922.1"/>
    </source>
</evidence>
<comment type="caution">
    <text evidence="2">The sequence shown here is derived from an EMBL/GenBank/DDBJ whole genome shotgun (WGS) entry which is preliminary data.</text>
</comment>
<name>V5BP19_9GAMM</name>
<reference evidence="2 3" key="1">
    <citation type="journal article" date="2013" name="Genome Announc.">
        <title>Draft Genome Sequence of the Methanotrophic Gammaproteobacterium Methyloglobulus morosus DSM 22980 Strain KoM1.</title>
        <authorList>
            <person name="Poehlein A."/>
            <person name="Deutzmann J.S."/>
            <person name="Daniel R."/>
            <person name="Simeonova D.D."/>
        </authorList>
    </citation>
    <scope>NUCLEOTIDE SEQUENCE [LARGE SCALE GENOMIC DNA]</scope>
    <source>
        <strain evidence="2 3">KoM1</strain>
    </source>
</reference>
<protein>
    <submittedName>
        <fullName evidence="2">Uncharacterized protein</fullName>
    </submittedName>
</protein>
<sequence>MKKATTPCKYNASACRVYLSYGFWVRVLIIRFSLLLTLGACANFLLAVVLEQVMLTDLAGQLSQLGVTALLGSFFLFLLGGLGLLSKLIAVAFFDYFSANRRIERRVLFYLGKRDSLNQLFHFKKARLRYFNQQHRKRLLKEDDRKSVPS</sequence>
<dbReference type="Proteomes" id="UP000017842">
    <property type="component" value="Unassembled WGS sequence"/>
</dbReference>
<feature type="transmembrane region" description="Helical" evidence="1">
    <location>
        <begin position="70"/>
        <end position="97"/>
    </location>
</feature>
<keyword evidence="1" id="KW-0812">Transmembrane</keyword>